<sequence length="509" mass="57500">MYAESLQRASVVNILSAIAIGKCPNESDLRAVPWSDLADCLEYHGVLGRVANILETWPKWPERRLFESEVRRRIMNHRARTVAQVERVRSLFRGHPISPVVIKGPTTAALFDTAYRMRWSTDIDLFVVDATLKQMVHNAEVQMVESKSEHEFGLLRAGDTIFDLHRYYPAFSYRKDVEGPVSHGDVFSCLCKDTAMYRRTIDSEVVMDSAVCVTSGWAEGVRFVHPSIAAVIAACHLFNSSQYAASFPRIRLSEILDYLELRRHSDFDNQLFDSIVEKTQAHDAIQFLERFVEEILTSCGSRESCGFLQDLWPGLAMDGFVFRIGSKSYWQNLLCRHVEMDSILAATGSTELQSCEGKPQWAQVRPCRLGWREGQIASHVIGDGADLDVSVSAVRHDNGLRIYMAACPASFDGAAFLVLLGNLYFEVLYENGECYINAQRQWKAWLQEDYELRVTDTRRGGLEFTLNIPWPIVLSVTSGRMIPGLLGARTWPTTSTARSGHLFGIRIKL</sequence>
<name>A0A3D9V7C5_THECX</name>
<keyword evidence="2" id="KW-1185">Reference proteome</keyword>
<dbReference type="AlphaFoldDB" id="A0A3D9V7C5"/>
<proteinExistence type="predicted"/>
<accession>A0A3D9V7C5</accession>
<dbReference type="GO" id="GO:0016740">
    <property type="term" value="F:transferase activity"/>
    <property type="evidence" value="ECO:0007669"/>
    <property type="project" value="UniProtKB-KW"/>
</dbReference>
<gene>
    <name evidence="1" type="ORF">DFJ64_3144</name>
</gene>
<evidence type="ECO:0000313" key="2">
    <source>
        <dbReference type="Proteomes" id="UP000256485"/>
    </source>
</evidence>
<dbReference type="Pfam" id="PF14907">
    <property type="entry name" value="NTP_transf_5"/>
    <property type="match status" value="1"/>
</dbReference>
<evidence type="ECO:0000313" key="1">
    <source>
        <dbReference type="EMBL" id="REF37692.1"/>
    </source>
</evidence>
<dbReference type="EMBL" id="QTUC01000001">
    <property type="protein sequence ID" value="REF37692.1"/>
    <property type="molecule type" value="Genomic_DNA"/>
</dbReference>
<dbReference type="InterPro" id="IPR039498">
    <property type="entry name" value="NTP_transf_5"/>
</dbReference>
<reference evidence="1 2" key="1">
    <citation type="submission" date="2018-08" db="EMBL/GenBank/DDBJ databases">
        <title>Sequencing the genomes of 1000 actinobacteria strains.</title>
        <authorList>
            <person name="Klenk H.-P."/>
        </authorList>
    </citation>
    <scope>NUCLEOTIDE SEQUENCE [LARGE SCALE GENOMIC DNA]</scope>
    <source>
        <strain evidence="1 2">DSM 22891</strain>
    </source>
</reference>
<dbReference type="Proteomes" id="UP000256485">
    <property type="component" value="Unassembled WGS sequence"/>
</dbReference>
<organism evidence="1 2">
    <name type="scientific">Thermasporomyces composti</name>
    <dbReference type="NCBI Taxonomy" id="696763"/>
    <lineage>
        <taxon>Bacteria</taxon>
        <taxon>Bacillati</taxon>
        <taxon>Actinomycetota</taxon>
        <taxon>Actinomycetes</taxon>
        <taxon>Propionibacteriales</taxon>
        <taxon>Nocardioidaceae</taxon>
        <taxon>Thermasporomyces</taxon>
    </lineage>
</organism>
<comment type="caution">
    <text evidence="1">The sequence shown here is derived from an EMBL/GenBank/DDBJ whole genome shotgun (WGS) entry which is preliminary data.</text>
</comment>
<keyword evidence="1" id="KW-0808">Transferase</keyword>
<protein>
    <submittedName>
        <fullName evidence="1">Putative nucleotidyltransferase-like protein</fullName>
    </submittedName>
</protein>
<dbReference type="RefSeq" id="WP_115852144.1">
    <property type="nucleotide sequence ID" value="NZ_QTUC01000001.1"/>
</dbReference>